<feature type="signal peptide" evidence="2">
    <location>
        <begin position="1"/>
        <end position="20"/>
    </location>
</feature>
<dbReference type="EMBL" id="AHHD01000031">
    <property type="protein sequence ID" value="EKG22017.1"/>
    <property type="molecule type" value="Genomic_DNA"/>
</dbReference>
<comment type="caution">
    <text evidence="3">The sequence shown here is derived from an EMBL/GenBank/DDBJ whole genome shotgun (WGS) entry which is preliminary data.</text>
</comment>
<evidence type="ECO:0008006" key="5">
    <source>
        <dbReference type="Google" id="ProtNLM"/>
    </source>
</evidence>
<dbReference type="HOGENOM" id="CLU_1896617_0_0_1"/>
<keyword evidence="2" id="KW-0732">Signal</keyword>
<sequence length="134" mass="14586">MAHQLLLLVKSLSFPKSTHACEDTPSLLTNQSTATRTASCDCYYSSSISTAWGALGKVNWCSYVCTNQSQTRQPEPRSSAKSSGMLRGTDINVCQGGRRGCARCIDRREGNERGLRRWNGPFTLSSAGAPLPRV</sequence>
<evidence type="ECO:0000313" key="4">
    <source>
        <dbReference type="Proteomes" id="UP000007129"/>
    </source>
</evidence>
<name>K2SAU2_MACPH</name>
<evidence type="ECO:0000256" key="1">
    <source>
        <dbReference type="SAM" id="MobiDB-lite"/>
    </source>
</evidence>
<dbReference type="Proteomes" id="UP000007129">
    <property type="component" value="Unassembled WGS sequence"/>
</dbReference>
<dbReference type="VEuPathDB" id="FungiDB:MPH_00608"/>
<proteinExistence type="predicted"/>
<accession>K2SAU2</accession>
<protein>
    <recommendedName>
        <fullName evidence="5">Secreted protein</fullName>
    </recommendedName>
</protein>
<dbReference type="InParanoid" id="K2SAU2"/>
<evidence type="ECO:0000313" key="3">
    <source>
        <dbReference type="EMBL" id="EKG22017.1"/>
    </source>
</evidence>
<feature type="chain" id="PRO_5003868298" description="Secreted protein" evidence="2">
    <location>
        <begin position="21"/>
        <end position="134"/>
    </location>
</feature>
<reference evidence="3 4" key="1">
    <citation type="journal article" date="2012" name="BMC Genomics">
        <title>Tools to kill: Genome of one of the most destructive plant pathogenic fungi Macrophomina phaseolina.</title>
        <authorList>
            <person name="Islam M.S."/>
            <person name="Haque M.S."/>
            <person name="Islam M.M."/>
            <person name="Emdad E.M."/>
            <person name="Halim A."/>
            <person name="Hossen Q.M.M."/>
            <person name="Hossain M.Z."/>
            <person name="Ahmed B."/>
            <person name="Rahim S."/>
            <person name="Rahman M.S."/>
            <person name="Alam M.M."/>
            <person name="Hou S."/>
            <person name="Wan X."/>
            <person name="Saito J.A."/>
            <person name="Alam M."/>
        </authorList>
    </citation>
    <scope>NUCLEOTIDE SEQUENCE [LARGE SCALE GENOMIC DNA]</scope>
    <source>
        <strain evidence="3 4">MS6</strain>
    </source>
</reference>
<gene>
    <name evidence="3" type="ORF">MPH_00608</name>
</gene>
<organism evidence="3 4">
    <name type="scientific">Macrophomina phaseolina (strain MS6)</name>
    <name type="common">Charcoal rot fungus</name>
    <dbReference type="NCBI Taxonomy" id="1126212"/>
    <lineage>
        <taxon>Eukaryota</taxon>
        <taxon>Fungi</taxon>
        <taxon>Dikarya</taxon>
        <taxon>Ascomycota</taxon>
        <taxon>Pezizomycotina</taxon>
        <taxon>Dothideomycetes</taxon>
        <taxon>Dothideomycetes incertae sedis</taxon>
        <taxon>Botryosphaeriales</taxon>
        <taxon>Botryosphaeriaceae</taxon>
        <taxon>Macrophomina</taxon>
    </lineage>
</organism>
<dbReference type="AlphaFoldDB" id="K2SAU2"/>
<feature type="region of interest" description="Disordered" evidence="1">
    <location>
        <begin position="68"/>
        <end position="91"/>
    </location>
</feature>
<evidence type="ECO:0000256" key="2">
    <source>
        <dbReference type="SAM" id="SignalP"/>
    </source>
</evidence>